<evidence type="ECO:0000313" key="2">
    <source>
        <dbReference type="RefSeq" id="XP_059602556.1"/>
    </source>
</evidence>
<reference evidence="2" key="2">
    <citation type="submission" date="2025-08" db="UniProtKB">
        <authorList>
            <consortium name="RefSeq"/>
        </authorList>
    </citation>
    <scope>IDENTIFICATION</scope>
</reference>
<sequence>MVTIPNCQVGDSLPSLALSGGPHPFSTSPPGTMRQNQMADGNHRTVGAVALWIPSTLLGSTLHDLVAAKGCFIVFTIFYGLFASAYIGLFSPALVELFGLQEMPRITGIMYMVQGAAGLVGTPVAGVMVRTYNGETTSRSYLDMAIFVSALMVASTMTVAWARMEQGFDRVSGHLTWNTGRSQQMMLIHAPTKSPVEPYDIKYVIWERSAATIRSPKGWNHPPLSVGLGSAVEMAARIHMAIRNTQAACHGSRWEGNAANYYAAVYFPRLVDEWGQGKAKNFQTCMLTLRNSLRFDEPLHVHFYGKHGADCHRLWSFSYPVHYLLLCNITGNSRIIRTTPI</sequence>
<proteinExistence type="predicted"/>
<dbReference type="SUPFAM" id="SSF103473">
    <property type="entry name" value="MFS general substrate transporter"/>
    <property type="match status" value="1"/>
</dbReference>
<keyword evidence="1" id="KW-0812">Transmembrane</keyword>
<dbReference type="VEuPathDB" id="FungiDB:An15g05160"/>
<accession>A0AAJ8E0U9</accession>
<feature type="transmembrane region" description="Helical" evidence="1">
    <location>
        <begin position="109"/>
        <end position="129"/>
    </location>
</feature>
<dbReference type="InterPro" id="IPR050327">
    <property type="entry name" value="Proton-linked_MCT"/>
</dbReference>
<dbReference type="Gene3D" id="1.20.1250.20">
    <property type="entry name" value="MFS general substrate transporter like domains"/>
    <property type="match status" value="1"/>
</dbReference>
<feature type="transmembrane region" description="Helical" evidence="1">
    <location>
        <begin position="141"/>
        <end position="162"/>
    </location>
</feature>
<dbReference type="PANTHER" id="PTHR11360">
    <property type="entry name" value="MONOCARBOXYLATE TRANSPORTER"/>
    <property type="match status" value="1"/>
</dbReference>
<keyword evidence="1" id="KW-0472">Membrane</keyword>
<name>A0AAJ8E0U9_ASPNG</name>
<dbReference type="GeneID" id="84593209"/>
<protein>
    <submittedName>
        <fullName evidence="2">Uncharacterized protein</fullName>
    </submittedName>
</protein>
<gene>
    <name evidence="2" type="ORF">An15g05160</name>
</gene>
<evidence type="ECO:0000256" key="1">
    <source>
        <dbReference type="SAM" id="Phobius"/>
    </source>
</evidence>
<keyword evidence="1" id="KW-1133">Transmembrane helix</keyword>
<feature type="transmembrane region" description="Helical" evidence="1">
    <location>
        <begin position="70"/>
        <end position="89"/>
    </location>
</feature>
<reference evidence="2" key="1">
    <citation type="submission" date="2025-02" db="EMBL/GenBank/DDBJ databases">
        <authorList>
            <consortium name="NCBI Genome Project"/>
        </authorList>
    </citation>
    <scope>NUCLEOTIDE SEQUENCE</scope>
</reference>
<dbReference type="PANTHER" id="PTHR11360:SF284">
    <property type="entry name" value="EG:103B4.3 PROTEIN-RELATED"/>
    <property type="match status" value="1"/>
</dbReference>
<dbReference type="AlphaFoldDB" id="A0AAJ8E0U9"/>
<dbReference type="RefSeq" id="XP_059602556.1">
    <property type="nucleotide sequence ID" value="XM_059744692.1"/>
</dbReference>
<dbReference type="InterPro" id="IPR036259">
    <property type="entry name" value="MFS_trans_sf"/>
</dbReference>
<dbReference type="KEGG" id="ang:An15g05160"/>
<organism evidence="2">
    <name type="scientific">Aspergillus niger</name>
    <dbReference type="NCBI Taxonomy" id="5061"/>
    <lineage>
        <taxon>Eukaryota</taxon>
        <taxon>Fungi</taxon>
        <taxon>Dikarya</taxon>
        <taxon>Ascomycota</taxon>
        <taxon>Pezizomycotina</taxon>
        <taxon>Eurotiomycetes</taxon>
        <taxon>Eurotiomycetidae</taxon>
        <taxon>Eurotiales</taxon>
        <taxon>Aspergillaceae</taxon>
        <taxon>Aspergillus</taxon>
        <taxon>Aspergillus subgen. Circumdati</taxon>
    </lineage>
</organism>